<dbReference type="Proteomes" id="UP001410394">
    <property type="component" value="Unassembled WGS sequence"/>
</dbReference>
<dbReference type="EMBL" id="JBDIVE010000002">
    <property type="protein sequence ID" value="MEN3067868.1"/>
    <property type="molecule type" value="Genomic_DNA"/>
</dbReference>
<dbReference type="RefSeq" id="WP_345918631.1">
    <property type="nucleotide sequence ID" value="NZ_JBDIVE010000002.1"/>
</dbReference>
<evidence type="ECO:0000313" key="2">
    <source>
        <dbReference type="Proteomes" id="UP001410394"/>
    </source>
</evidence>
<organism evidence="1 2">
    <name type="scientific">Uliginosibacterium sediminicola</name>
    <dbReference type="NCBI Taxonomy" id="2024550"/>
    <lineage>
        <taxon>Bacteria</taxon>
        <taxon>Pseudomonadati</taxon>
        <taxon>Pseudomonadota</taxon>
        <taxon>Betaproteobacteria</taxon>
        <taxon>Rhodocyclales</taxon>
        <taxon>Zoogloeaceae</taxon>
        <taxon>Uliginosibacterium</taxon>
    </lineage>
</organism>
<gene>
    <name evidence="1" type="ORF">ABDB84_05200</name>
</gene>
<accession>A0ABU9YWB9</accession>
<reference evidence="1 2" key="1">
    <citation type="journal article" date="2018" name="Int. J. Syst. Evol. Microbiol.">
        <title>Uliginosibacterium sediminicola sp. nov., isolated from freshwater sediment.</title>
        <authorList>
            <person name="Hwang W.M."/>
            <person name="Kim S.M."/>
            <person name="Kang K."/>
            <person name="Ahn T.Y."/>
        </authorList>
    </citation>
    <scope>NUCLEOTIDE SEQUENCE [LARGE SCALE GENOMIC DNA]</scope>
    <source>
        <strain evidence="1 2">M1-21</strain>
    </source>
</reference>
<evidence type="ECO:0000313" key="1">
    <source>
        <dbReference type="EMBL" id="MEN3067868.1"/>
    </source>
</evidence>
<protein>
    <submittedName>
        <fullName evidence="1">Uncharacterized protein</fullName>
    </submittedName>
</protein>
<proteinExistence type="predicted"/>
<comment type="caution">
    <text evidence="1">The sequence shown here is derived from an EMBL/GenBank/DDBJ whole genome shotgun (WGS) entry which is preliminary data.</text>
</comment>
<sequence>MKVTKEGIAKVLEGLVSSLNADIQQATQQDLEKYWHFNWDDSASLESNLYDFHKKLDLYGSFCRRWEETHNGHCCVVERVRDTYLMPKIREFAEKVRQTLLHQQ</sequence>
<name>A0ABU9YWB9_9RHOO</name>
<keyword evidence="2" id="KW-1185">Reference proteome</keyword>